<name>A0ABR4SM13_9MICO</name>
<keyword evidence="2" id="KW-1185">Reference proteome</keyword>
<evidence type="ECO:0000313" key="1">
    <source>
        <dbReference type="EMBL" id="KDS94175.1"/>
    </source>
</evidence>
<gene>
    <name evidence="1" type="ORF">DHOM_02700</name>
</gene>
<sequence>MSLSDAMRYVREIATSEGLRFSKRQLRTHAVHYLDWWNGLNAKTTAHIDPTGEQAVRRVIAMSAADQALTGRSAA</sequence>
<comment type="caution">
    <text evidence="1">The sequence shown here is derived from an EMBL/GenBank/DDBJ whole genome shotgun (WGS) entry which is preliminary data.</text>
</comment>
<accession>A0ABR4SM13</accession>
<protein>
    <recommendedName>
        <fullName evidence="3">Integrase</fullName>
    </recommendedName>
</protein>
<reference evidence="1 2" key="1">
    <citation type="submission" date="2014-01" db="EMBL/GenBank/DDBJ databases">
        <title>Draft genome sequence of the multidrug-resistant clinical isolate Dermabacter hominis 1368.</title>
        <authorList>
            <person name="Albersmeier A."/>
            <person name="Bomholt C."/>
            <person name="Glaub A."/>
            <person name="Ruckert C."/>
            <person name="Soriano F."/>
            <person name="Fernandez-Natal I."/>
            <person name="Tauch A."/>
        </authorList>
    </citation>
    <scope>NUCLEOTIDE SEQUENCE [LARGE SCALE GENOMIC DNA]</scope>
    <source>
        <strain evidence="1 2">1368</strain>
    </source>
</reference>
<proteinExistence type="predicted"/>
<dbReference type="RefSeq" id="WP_034370464.1">
    <property type="nucleotide sequence ID" value="NZ_KN323183.1"/>
</dbReference>
<dbReference type="Proteomes" id="UP000030182">
    <property type="component" value="Unassembled WGS sequence"/>
</dbReference>
<evidence type="ECO:0000313" key="2">
    <source>
        <dbReference type="Proteomes" id="UP000030182"/>
    </source>
</evidence>
<organism evidence="1 2">
    <name type="scientific">Dermabacter hominis 1368</name>
    <dbReference type="NCBI Taxonomy" id="1450519"/>
    <lineage>
        <taxon>Bacteria</taxon>
        <taxon>Bacillati</taxon>
        <taxon>Actinomycetota</taxon>
        <taxon>Actinomycetes</taxon>
        <taxon>Micrococcales</taxon>
        <taxon>Dermabacteraceae</taxon>
        <taxon>Dermabacter</taxon>
    </lineage>
</organism>
<evidence type="ECO:0008006" key="3">
    <source>
        <dbReference type="Google" id="ProtNLM"/>
    </source>
</evidence>
<dbReference type="EMBL" id="JDRS01000002">
    <property type="protein sequence ID" value="KDS94175.1"/>
    <property type="molecule type" value="Genomic_DNA"/>
</dbReference>